<dbReference type="PANTHER" id="PTHR24256">
    <property type="entry name" value="TRYPTASE-RELATED"/>
    <property type="match status" value="1"/>
</dbReference>
<dbReference type="GO" id="GO:0006508">
    <property type="term" value="P:proteolysis"/>
    <property type="evidence" value="ECO:0007669"/>
    <property type="project" value="InterPro"/>
</dbReference>
<comment type="caution">
    <text evidence="5">The sequence shown here is derived from an EMBL/GenBank/DDBJ whole genome shotgun (WGS) entry which is preliminary data.</text>
</comment>
<keyword evidence="6" id="KW-1185">Reference proteome</keyword>
<accession>A0A226F4T8</accession>
<name>A0A226F4T8_FOLCA</name>
<dbReference type="SUPFAM" id="SSF57424">
    <property type="entry name" value="LDL receptor-like module"/>
    <property type="match status" value="1"/>
</dbReference>
<dbReference type="SMART" id="SM00192">
    <property type="entry name" value="LDLa"/>
    <property type="match status" value="1"/>
</dbReference>
<protein>
    <submittedName>
        <fullName evidence="5">Chymotrypsinogen B</fullName>
    </submittedName>
</protein>
<dbReference type="Pfam" id="PF00089">
    <property type="entry name" value="Trypsin"/>
    <property type="match status" value="2"/>
</dbReference>
<proteinExistence type="inferred from homology"/>
<evidence type="ECO:0000259" key="4">
    <source>
        <dbReference type="PROSITE" id="PS50240"/>
    </source>
</evidence>
<dbReference type="SMART" id="SM00020">
    <property type="entry name" value="Tryp_SPc"/>
    <property type="match status" value="1"/>
</dbReference>
<reference evidence="5 6" key="1">
    <citation type="submission" date="2015-12" db="EMBL/GenBank/DDBJ databases">
        <title>The genome of Folsomia candida.</title>
        <authorList>
            <person name="Faddeeva A."/>
            <person name="Derks M.F."/>
            <person name="Anvar Y."/>
            <person name="Smit S."/>
            <person name="Van Straalen N."/>
            <person name="Roelofs D."/>
        </authorList>
    </citation>
    <scope>NUCLEOTIDE SEQUENCE [LARGE SCALE GENOMIC DNA]</scope>
    <source>
        <strain evidence="5 6">VU population</strain>
        <tissue evidence="5">Whole body</tissue>
    </source>
</reference>
<evidence type="ECO:0000256" key="2">
    <source>
        <dbReference type="ARBA" id="ARBA00024195"/>
    </source>
</evidence>
<feature type="region of interest" description="Disordered" evidence="3">
    <location>
        <begin position="338"/>
        <end position="369"/>
    </location>
</feature>
<evidence type="ECO:0000256" key="1">
    <source>
        <dbReference type="ARBA" id="ARBA00023157"/>
    </source>
</evidence>
<evidence type="ECO:0000256" key="3">
    <source>
        <dbReference type="SAM" id="MobiDB-lite"/>
    </source>
</evidence>
<dbReference type="PROSITE" id="PS00134">
    <property type="entry name" value="TRYPSIN_HIS"/>
    <property type="match status" value="1"/>
</dbReference>
<gene>
    <name evidence="5" type="ORF">Fcan01_00458</name>
</gene>
<feature type="compositionally biased region" description="Low complexity" evidence="3">
    <location>
        <begin position="290"/>
        <end position="315"/>
    </location>
</feature>
<dbReference type="GO" id="GO:0004252">
    <property type="term" value="F:serine-type endopeptidase activity"/>
    <property type="evidence" value="ECO:0007669"/>
    <property type="project" value="InterPro"/>
</dbReference>
<feature type="domain" description="Peptidase S1" evidence="4">
    <location>
        <begin position="1"/>
        <end position="233"/>
    </location>
</feature>
<dbReference type="Gene3D" id="2.40.10.10">
    <property type="entry name" value="Trypsin-like serine proteases"/>
    <property type="match status" value="2"/>
</dbReference>
<dbReference type="OrthoDB" id="7723891at2759"/>
<dbReference type="STRING" id="158441.A0A226F4T8"/>
<dbReference type="InterPro" id="IPR051487">
    <property type="entry name" value="Ser/Thr_Proteases_Immune/Dev"/>
</dbReference>
<dbReference type="InterPro" id="IPR002172">
    <property type="entry name" value="LDrepeatLR_classA_rpt"/>
</dbReference>
<dbReference type="InterPro" id="IPR036055">
    <property type="entry name" value="LDL_receptor-like_sf"/>
</dbReference>
<dbReference type="Gene3D" id="4.10.400.10">
    <property type="entry name" value="Low-density Lipoprotein Receptor"/>
    <property type="match status" value="1"/>
</dbReference>
<dbReference type="SUPFAM" id="SSF50494">
    <property type="entry name" value="Trypsin-like serine proteases"/>
    <property type="match status" value="1"/>
</dbReference>
<dbReference type="InterPro" id="IPR018114">
    <property type="entry name" value="TRYPSIN_HIS"/>
</dbReference>
<dbReference type="CDD" id="cd00112">
    <property type="entry name" value="LDLa"/>
    <property type="match status" value="1"/>
</dbReference>
<dbReference type="AlphaFoldDB" id="A0A226F4T8"/>
<dbReference type="InterPro" id="IPR009003">
    <property type="entry name" value="Peptidase_S1_PA"/>
</dbReference>
<keyword evidence="1" id="KW-1015">Disulfide bond</keyword>
<dbReference type="EMBL" id="LNIX01000001">
    <property type="protein sequence ID" value="OXA64458.1"/>
    <property type="molecule type" value="Genomic_DNA"/>
</dbReference>
<feature type="region of interest" description="Disordered" evidence="3">
    <location>
        <begin position="282"/>
        <end position="326"/>
    </location>
</feature>
<sequence>MGIQRFSRATDGVPGYAPYQVQMLNSTTNHHMCCGAIINAFFILTAAHCLIRPRTGSSKEYRNASEILIVAGKYQRNGYDETQQIRKIQEIIAHPHYDKVEFLWIRHNSNLSWPFIPVSGYIAGVHPSNYKYFRVCQAPQPIISDVMCAVSKKTALCPGDSGSPVVCQDDSLPISSLPLGRQPSRDILCGIVSWGGPLVECMAHWNGSFHSEPWAQVFTKVSHFSDWVSRAIQGRKIKSHFLCKSELQYVYKFEKCDSYVDCDDGSDEMNCKIHLQHDGNKTGDANSTVTENPTTTQRIPTTTITGNNPTTTTPAPEDDPTRTTPITKNYLKTTTQITKNDPTTTTPITKNDPTTNTPITKNDPTTNTPVTEDDLATTTTNVARTTPAYEIIDLDDFDLTFSNWRD</sequence>
<dbReference type="Proteomes" id="UP000198287">
    <property type="component" value="Unassembled WGS sequence"/>
</dbReference>
<dbReference type="InterPro" id="IPR001254">
    <property type="entry name" value="Trypsin_dom"/>
</dbReference>
<evidence type="ECO:0000313" key="6">
    <source>
        <dbReference type="Proteomes" id="UP000198287"/>
    </source>
</evidence>
<comment type="similarity">
    <text evidence="2">Belongs to the peptidase S1 family. CLIP subfamily.</text>
</comment>
<evidence type="ECO:0000313" key="5">
    <source>
        <dbReference type="EMBL" id="OXA64458.1"/>
    </source>
</evidence>
<dbReference type="InterPro" id="IPR043504">
    <property type="entry name" value="Peptidase_S1_PA_chymotrypsin"/>
</dbReference>
<organism evidence="5 6">
    <name type="scientific">Folsomia candida</name>
    <name type="common">Springtail</name>
    <dbReference type="NCBI Taxonomy" id="158441"/>
    <lineage>
        <taxon>Eukaryota</taxon>
        <taxon>Metazoa</taxon>
        <taxon>Ecdysozoa</taxon>
        <taxon>Arthropoda</taxon>
        <taxon>Hexapoda</taxon>
        <taxon>Collembola</taxon>
        <taxon>Entomobryomorpha</taxon>
        <taxon>Isotomoidea</taxon>
        <taxon>Isotomidae</taxon>
        <taxon>Proisotominae</taxon>
        <taxon>Folsomia</taxon>
    </lineage>
</organism>
<dbReference type="PROSITE" id="PS50240">
    <property type="entry name" value="TRYPSIN_DOM"/>
    <property type="match status" value="1"/>
</dbReference>